<evidence type="ECO:0000313" key="2">
    <source>
        <dbReference type="EMBL" id="OCS89190.1"/>
    </source>
</evidence>
<keyword evidence="3" id="KW-1185">Reference proteome</keyword>
<evidence type="ECO:0000313" key="3">
    <source>
        <dbReference type="Proteomes" id="UP000093482"/>
    </source>
</evidence>
<evidence type="ECO:0000256" key="1">
    <source>
        <dbReference type="SAM" id="SignalP"/>
    </source>
</evidence>
<reference evidence="2 3" key="1">
    <citation type="submission" date="2016-07" db="EMBL/GenBank/DDBJ databases">
        <title>Caryophanon latum genome sequencing.</title>
        <authorList>
            <person name="Verma A."/>
            <person name="Pal Y."/>
            <person name="Krishnamurthi S."/>
        </authorList>
    </citation>
    <scope>NUCLEOTIDE SEQUENCE [LARGE SCALE GENOMIC DNA]</scope>
    <source>
        <strain evidence="2 3">DSM 14151</strain>
    </source>
</reference>
<name>A0A1C0YPU0_9BACL</name>
<sequence>MKKIIPLLFTLCLLAGCANIDRFSMSVHEKLPAQIDTALIDTNDTALNVFSNGNGTYYIVYDTNKDIPDAPATKQDGNNMTINMIEGDELRNVTRHMFKFESTMTFETIDFEVNGKPTKYTIITY</sequence>
<protein>
    <submittedName>
        <fullName evidence="2">Uncharacterized protein</fullName>
    </submittedName>
</protein>
<dbReference type="AlphaFoldDB" id="A0A1C0YPU0"/>
<dbReference type="Proteomes" id="UP000093482">
    <property type="component" value="Unassembled WGS sequence"/>
</dbReference>
<keyword evidence="1" id="KW-0732">Signal</keyword>
<organism evidence="2 3">
    <name type="scientific">Caryophanon latum</name>
    <dbReference type="NCBI Taxonomy" id="33977"/>
    <lineage>
        <taxon>Bacteria</taxon>
        <taxon>Bacillati</taxon>
        <taxon>Bacillota</taxon>
        <taxon>Bacilli</taxon>
        <taxon>Bacillales</taxon>
        <taxon>Caryophanaceae</taxon>
        <taxon>Caryophanon</taxon>
    </lineage>
</organism>
<dbReference type="EMBL" id="MATO01000044">
    <property type="protein sequence ID" value="OCS89190.1"/>
    <property type="molecule type" value="Genomic_DNA"/>
</dbReference>
<dbReference type="PROSITE" id="PS51257">
    <property type="entry name" value="PROKAR_LIPOPROTEIN"/>
    <property type="match status" value="1"/>
</dbReference>
<dbReference type="RefSeq" id="WP_066465183.1">
    <property type="nucleotide sequence ID" value="NZ_MATO01000044.1"/>
</dbReference>
<proteinExistence type="predicted"/>
<feature type="chain" id="PRO_5039399205" evidence="1">
    <location>
        <begin position="21"/>
        <end position="125"/>
    </location>
</feature>
<accession>A0A1C0YPU0</accession>
<feature type="signal peptide" evidence="1">
    <location>
        <begin position="1"/>
        <end position="20"/>
    </location>
</feature>
<comment type="caution">
    <text evidence="2">The sequence shown here is derived from an EMBL/GenBank/DDBJ whole genome shotgun (WGS) entry which is preliminary data.</text>
</comment>
<gene>
    <name evidence="2" type="ORF">A6K76_12605</name>
</gene>